<dbReference type="CDD" id="cd00947">
    <property type="entry name" value="TBP_aldolase_IIB"/>
    <property type="match status" value="1"/>
</dbReference>
<dbReference type="InterPro" id="IPR000771">
    <property type="entry name" value="FBA_II"/>
</dbReference>
<dbReference type="InterPro" id="IPR013785">
    <property type="entry name" value="Aldolase_TIM"/>
</dbReference>
<gene>
    <name evidence="3" type="ORF">AUJ66_08585</name>
</gene>
<dbReference type="EMBL" id="MNUO01000131">
    <property type="protein sequence ID" value="OIN95676.1"/>
    <property type="molecule type" value="Genomic_DNA"/>
</dbReference>
<sequence length="283" mass="30594">MPLVPMKELLIKAYKEGYAVPSFCVWSAETIQKVIEVAEKLKAPVILMNGPGEFPLVEPGISSAIAYNLIGQYDVQAALHLDHGNSIDMVKSCISAKYTSVMLDYSTRPFEENAKALRQVVEMAHPSGISVEGEIGSVGFLDKVTKEGGYFSSLTDPEQALQYAKQTGVDALAVSIGNAHGIYTKLPQFEFDLLAKINSKVRIPLVLHGGSGTPEQDIKKAISLGIAKVNVASELLKVVRESLLSQWNAGKNLWVPAAQVEAMNDLARVVEKWILITGAAGRS</sequence>
<feature type="binding site" evidence="2">
    <location>
        <position position="208"/>
    </location>
    <ligand>
        <name>Zn(2+)</name>
        <dbReference type="ChEBI" id="CHEBI:29105"/>
        <label>1</label>
        <note>catalytic</note>
    </ligand>
</feature>
<dbReference type="STRING" id="1817893.AUJ66_08585"/>
<dbReference type="PANTHER" id="PTHR30304:SF0">
    <property type="entry name" value="D-TAGATOSE-1,6-BISPHOSPHATE ALDOLASE SUBUNIT GATY-RELATED"/>
    <property type="match status" value="1"/>
</dbReference>
<dbReference type="AlphaFoldDB" id="A0A1J4SAI8"/>
<organism evidence="3 4">
    <name type="scientific">Candidatus Desantisbacteria bacterium CG1_02_38_46</name>
    <dbReference type="NCBI Taxonomy" id="1817893"/>
    <lineage>
        <taxon>Bacteria</taxon>
        <taxon>Candidatus Desantisiibacteriota</taxon>
    </lineage>
</organism>
<accession>A0A1J4SAI8</accession>
<dbReference type="GO" id="GO:0008270">
    <property type="term" value="F:zinc ion binding"/>
    <property type="evidence" value="ECO:0007669"/>
    <property type="project" value="InterPro"/>
</dbReference>
<dbReference type="PIRSF" id="PIRSF001359">
    <property type="entry name" value="F_bP_aldolase_II"/>
    <property type="match status" value="1"/>
</dbReference>
<dbReference type="InterPro" id="IPR050246">
    <property type="entry name" value="Class_II_FBP_aldolase"/>
</dbReference>
<reference evidence="3 4" key="1">
    <citation type="journal article" date="2016" name="Environ. Microbiol.">
        <title>Genomic resolution of a cold subsurface aquifer community provides metabolic insights for novel microbes adapted to high CO concentrations.</title>
        <authorList>
            <person name="Probst A.J."/>
            <person name="Castelle C.J."/>
            <person name="Singh A."/>
            <person name="Brown C.T."/>
            <person name="Anantharaman K."/>
            <person name="Sharon I."/>
            <person name="Hug L.A."/>
            <person name="Burstein D."/>
            <person name="Emerson J.B."/>
            <person name="Thomas B.C."/>
            <person name="Banfield J.F."/>
        </authorList>
    </citation>
    <scope>NUCLEOTIDE SEQUENCE [LARGE SCALE GENOMIC DNA]</scope>
    <source>
        <strain evidence="3">CG1_02_38_46</strain>
    </source>
</reference>
<dbReference type="SUPFAM" id="SSF51569">
    <property type="entry name" value="Aldolase"/>
    <property type="match status" value="1"/>
</dbReference>
<keyword evidence="2" id="KW-0479">Metal-binding</keyword>
<feature type="binding site" evidence="2">
    <location>
        <position position="180"/>
    </location>
    <ligand>
        <name>Zn(2+)</name>
        <dbReference type="ChEBI" id="CHEBI:29105"/>
        <label>1</label>
        <note>catalytic</note>
    </ligand>
</feature>
<dbReference type="NCBIfam" id="TIGR00167">
    <property type="entry name" value="cbbA"/>
    <property type="match status" value="1"/>
</dbReference>
<dbReference type="Gene3D" id="3.20.20.70">
    <property type="entry name" value="Aldolase class I"/>
    <property type="match status" value="1"/>
</dbReference>
<protein>
    <recommendedName>
        <fullName evidence="5">Tagatose-bisphosphate aldolase</fullName>
    </recommendedName>
</protein>
<dbReference type="GO" id="GO:0005975">
    <property type="term" value="P:carbohydrate metabolic process"/>
    <property type="evidence" value="ECO:0007669"/>
    <property type="project" value="InterPro"/>
</dbReference>
<comment type="cofactor">
    <cofactor evidence="2">
        <name>Zn(2+)</name>
        <dbReference type="ChEBI" id="CHEBI:29105"/>
    </cofactor>
    <text evidence="2">Binds 2 Zn(2+) ions per subunit. One is catalytic and the other provides a structural contribution.</text>
</comment>
<evidence type="ECO:0008006" key="5">
    <source>
        <dbReference type="Google" id="ProtNLM"/>
    </source>
</evidence>
<feature type="binding site" evidence="2">
    <location>
        <position position="83"/>
    </location>
    <ligand>
        <name>Zn(2+)</name>
        <dbReference type="ChEBI" id="CHEBI:29105"/>
        <label>1</label>
        <note>catalytic</note>
    </ligand>
</feature>
<dbReference type="Proteomes" id="UP000182278">
    <property type="component" value="Unassembled WGS sequence"/>
</dbReference>
<proteinExistence type="predicted"/>
<feature type="binding site" evidence="2">
    <location>
        <position position="134"/>
    </location>
    <ligand>
        <name>Zn(2+)</name>
        <dbReference type="ChEBI" id="CHEBI:29105"/>
        <label>2</label>
    </ligand>
</feature>
<dbReference type="Pfam" id="PF01116">
    <property type="entry name" value="F_bP_aldolase"/>
    <property type="match status" value="1"/>
</dbReference>
<feature type="active site" description="Proton donor" evidence="1">
    <location>
        <position position="82"/>
    </location>
</feature>
<evidence type="ECO:0000256" key="1">
    <source>
        <dbReference type="PIRSR" id="PIRSR001359-1"/>
    </source>
</evidence>
<evidence type="ECO:0000256" key="2">
    <source>
        <dbReference type="PIRSR" id="PIRSR001359-3"/>
    </source>
</evidence>
<keyword evidence="2" id="KW-0862">Zinc</keyword>
<evidence type="ECO:0000313" key="3">
    <source>
        <dbReference type="EMBL" id="OIN95676.1"/>
    </source>
</evidence>
<comment type="caution">
    <text evidence="3">The sequence shown here is derived from an EMBL/GenBank/DDBJ whole genome shotgun (WGS) entry which is preliminary data.</text>
</comment>
<dbReference type="GO" id="GO:0016832">
    <property type="term" value="F:aldehyde-lyase activity"/>
    <property type="evidence" value="ECO:0007669"/>
    <property type="project" value="InterPro"/>
</dbReference>
<evidence type="ECO:0000313" key="4">
    <source>
        <dbReference type="Proteomes" id="UP000182278"/>
    </source>
</evidence>
<dbReference type="PANTHER" id="PTHR30304">
    <property type="entry name" value="D-TAGATOSE-1,6-BISPHOSPHATE ALDOLASE"/>
    <property type="match status" value="1"/>
</dbReference>
<feature type="binding site" evidence="2">
    <location>
        <position position="104"/>
    </location>
    <ligand>
        <name>Zn(2+)</name>
        <dbReference type="ChEBI" id="CHEBI:29105"/>
        <label>2</label>
    </ligand>
</feature>
<name>A0A1J4SAI8_9BACT</name>